<dbReference type="RefSeq" id="WP_123222240.1">
    <property type="nucleotide sequence ID" value="NZ_RJSF01000019.1"/>
</dbReference>
<gene>
    <name evidence="4" type="ORF">EFL26_07465</name>
</gene>
<organism evidence="4 5">
    <name type="scientific">Nocardioides pocheonensis</name>
    <dbReference type="NCBI Taxonomy" id="661485"/>
    <lineage>
        <taxon>Bacteria</taxon>
        <taxon>Bacillati</taxon>
        <taxon>Actinomycetota</taxon>
        <taxon>Actinomycetes</taxon>
        <taxon>Propionibacteriales</taxon>
        <taxon>Nocardioidaceae</taxon>
        <taxon>Nocardioides</taxon>
    </lineage>
</organism>
<protein>
    <recommendedName>
        <fullName evidence="3">Septum formation-related domain-containing protein</fullName>
    </recommendedName>
</protein>
<keyword evidence="2" id="KW-0732">Signal</keyword>
<dbReference type="PROSITE" id="PS51257">
    <property type="entry name" value="PROKAR_LIPOPROTEIN"/>
    <property type="match status" value="1"/>
</dbReference>
<evidence type="ECO:0000259" key="3">
    <source>
        <dbReference type="Pfam" id="PF13845"/>
    </source>
</evidence>
<name>A0A3N0GUZ1_9ACTN</name>
<dbReference type="AlphaFoldDB" id="A0A3N0GUZ1"/>
<feature type="chain" id="PRO_5038354581" description="Septum formation-related domain-containing protein" evidence="2">
    <location>
        <begin position="27"/>
        <end position="257"/>
    </location>
</feature>
<accession>A0A3N0GUZ1</accession>
<feature type="domain" description="Septum formation-related" evidence="3">
    <location>
        <begin position="112"/>
        <end position="251"/>
    </location>
</feature>
<feature type="compositionally biased region" description="Basic and acidic residues" evidence="1">
    <location>
        <begin position="25"/>
        <end position="41"/>
    </location>
</feature>
<comment type="caution">
    <text evidence="4">The sequence shown here is derived from an EMBL/GenBank/DDBJ whole genome shotgun (WGS) entry which is preliminary data.</text>
</comment>
<reference evidence="4 5" key="1">
    <citation type="submission" date="2018-11" db="EMBL/GenBank/DDBJ databases">
        <authorList>
            <person name="Li F."/>
        </authorList>
    </citation>
    <scope>NUCLEOTIDE SEQUENCE [LARGE SCALE GENOMIC DNA]</scope>
    <source>
        <strain evidence="4 5">Gsoil 818</strain>
    </source>
</reference>
<evidence type="ECO:0000256" key="1">
    <source>
        <dbReference type="SAM" id="MobiDB-lite"/>
    </source>
</evidence>
<proteinExistence type="predicted"/>
<feature type="region of interest" description="Disordered" evidence="1">
    <location>
        <begin position="20"/>
        <end position="53"/>
    </location>
</feature>
<keyword evidence="5" id="KW-1185">Reference proteome</keyword>
<sequence>MVRRTVTLLALALLAAACGSSGSTDADRRTPPRQGACRDLDAGDLAKPSNAGPVVPCTQRHTAQTFAVGTLPASTGSGYADARHGRFVYQACNQAFRDFVGLDESLAMRVQLSWAWFRPSERGWADGARWYRCDVVGGPDGAKTLRPLPVDAQGLFSTDLPDAWLTCARGPSVPRSTKVPCSETHDWRAVSTIKVRQPKDPYPGDRIVQVLSRDRCSEWVAAWTHYANDYDFGYTWFHAAEWAAGNRRSVCWARTDR</sequence>
<evidence type="ECO:0000313" key="5">
    <source>
        <dbReference type="Proteomes" id="UP000279994"/>
    </source>
</evidence>
<evidence type="ECO:0000313" key="4">
    <source>
        <dbReference type="EMBL" id="RNM15986.1"/>
    </source>
</evidence>
<dbReference type="Proteomes" id="UP000279994">
    <property type="component" value="Unassembled WGS sequence"/>
</dbReference>
<dbReference type="InterPro" id="IPR026004">
    <property type="entry name" value="Septum_form"/>
</dbReference>
<feature type="signal peptide" evidence="2">
    <location>
        <begin position="1"/>
        <end position="26"/>
    </location>
</feature>
<dbReference type="EMBL" id="RJSF01000019">
    <property type="protein sequence ID" value="RNM15986.1"/>
    <property type="molecule type" value="Genomic_DNA"/>
</dbReference>
<evidence type="ECO:0000256" key="2">
    <source>
        <dbReference type="SAM" id="SignalP"/>
    </source>
</evidence>
<dbReference type="OrthoDB" id="3381205at2"/>
<dbReference type="Pfam" id="PF13845">
    <property type="entry name" value="Septum_form"/>
    <property type="match status" value="1"/>
</dbReference>